<dbReference type="GeneID" id="114248725"/>
<sequence>MYKFLVFSSVLVLFFAQASCQRFIQPTYRPPPTQRPITRTVRQAGQEPLWLYQGDNVPRAPSTADHPILPSKIDDVQLDPNRRYVRSVTNPENNEASIEHSHHTVDTGLDQPIESHRNTRDLRFLYPRGKLPVPTPPPFNPKPIYIDMGNRYRRHASDDQEELRQYNEHFLIPRDIFQE</sequence>
<dbReference type="KEGG" id="bman:114248725"/>
<feature type="chain" id="PRO_5026908513" evidence="1">
    <location>
        <begin position="21"/>
        <end position="179"/>
    </location>
</feature>
<evidence type="ECO:0000313" key="3">
    <source>
        <dbReference type="RefSeq" id="XP_028037909.1"/>
    </source>
</evidence>
<gene>
    <name evidence="3" type="primary">LOC114248725</name>
</gene>
<evidence type="ECO:0000256" key="1">
    <source>
        <dbReference type="SAM" id="SignalP"/>
    </source>
</evidence>
<keyword evidence="1" id="KW-0732">Signal</keyword>
<dbReference type="Proteomes" id="UP000504629">
    <property type="component" value="Unplaced"/>
</dbReference>
<dbReference type="RefSeq" id="XP_028037909.1">
    <property type="nucleotide sequence ID" value="XM_028182108.1"/>
</dbReference>
<dbReference type="AlphaFoldDB" id="A0A6J2KC79"/>
<dbReference type="OrthoDB" id="7493021at2759"/>
<protein>
    <submittedName>
        <fullName evidence="3">Lebocin-1/2</fullName>
    </submittedName>
</protein>
<reference evidence="3" key="1">
    <citation type="submission" date="2025-08" db="UniProtKB">
        <authorList>
            <consortium name="RefSeq"/>
        </authorList>
    </citation>
    <scope>IDENTIFICATION</scope>
    <source>
        <tissue evidence="3">Silk gland</tissue>
    </source>
</reference>
<proteinExistence type="predicted"/>
<accession>A0A6J2KC79</accession>
<evidence type="ECO:0000313" key="2">
    <source>
        <dbReference type="Proteomes" id="UP000504629"/>
    </source>
</evidence>
<organism evidence="2 3">
    <name type="scientific">Bombyx mandarina</name>
    <name type="common">Wild silk moth</name>
    <name type="synonym">Wild silkworm</name>
    <dbReference type="NCBI Taxonomy" id="7092"/>
    <lineage>
        <taxon>Eukaryota</taxon>
        <taxon>Metazoa</taxon>
        <taxon>Ecdysozoa</taxon>
        <taxon>Arthropoda</taxon>
        <taxon>Hexapoda</taxon>
        <taxon>Insecta</taxon>
        <taxon>Pterygota</taxon>
        <taxon>Neoptera</taxon>
        <taxon>Endopterygota</taxon>
        <taxon>Lepidoptera</taxon>
        <taxon>Glossata</taxon>
        <taxon>Ditrysia</taxon>
        <taxon>Bombycoidea</taxon>
        <taxon>Bombycidae</taxon>
        <taxon>Bombycinae</taxon>
        <taxon>Bombyx</taxon>
    </lineage>
</organism>
<dbReference type="CTD" id="100146108"/>
<keyword evidence="2" id="KW-1185">Reference proteome</keyword>
<name>A0A6J2KC79_BOMMA</name>
<feature type="signal peptide" evidence="1">
    <location>
        <begin position="1"/>
        <end position="20"/>
    </location>
</feature>